<dbReference type="EMBL" id="BONC01000031">
    <property type="protein sequence ID" value="GIF58228.1"/>
    <property type="molecule type" value="Genomic_DNA"/>
</dbReference>
<sequence>MEVRLASAPAPGRENEDIAFAAAGLVGVLDGVTAHATLDSGCLHGPAWYVQRLAGHLLRRGVTSAAAPLAQTLAEAIELVRDDHGGGCDLNHPNTPAATVTLLRTHGDEADYLVLCDSPLVIDRGSGAELITDDRFTEAVAPLRAKALAGDVPIGSNEHAQRIRAARLGQQELVNRPDGYWIAAANPEAAAHAVEGSVPLHGTGALRRAALLTDGASCIVDQFGLLDWSQLLDLLTDKGPQELIDRVRAAEAADGDGYTRPRYKRHDDATAAICLFD</sequence>
<comment type="caution">
    <text evidence="1">The sequence shown here is derived from an EMBL/GenBank/DDBJ whole genome shotgun (WGS) entry which is preliminary data.</text>
</comment>
<reference evidence="1 2" key="1">
    <citation type="submission" date="2021-01" db="EMBL/GenBank/DDBJ databases">
        <title>Whole genome shotgun sequence of Asanoa iriomotensis NBRC 100142.</title>
        <authorList>
            <person name="Komaki H."/>
            <person name="Tamura T."/>
        </authorList>
    </citation>
    <scope>NUCLEOTIDE SEQUENCE [LARGE SCALE GENOMIC DNA]</scope>
    <source>
        <strain evidence="1 2">NBRC 100142</strain>
    </source>
</reference>
<evidence type="ECO:0008006" key="3">
    <source>
        <dbReference type="Google" id="ProtNLM"/>
    </source>
</evidence>
<dbReference type="InterPro" id="IPR036457">
    <property type="entry name" value="PPM-type-like_dom_sf"/>
</dbReference>
<name>A0ABQ4C626_9ACTN</name>
<protein>
    <recommendedName>
        <fullName evidence="3">Protein phosphatase 2C-like protein</fullName>
    </recommendedName>
</protein>
<gene>
    <name evidence="1" type="ORF">Air01nite_43230</name>
</gene>
<proteinExistence type="predicted"/>
<evidence type="ECO:0000313" key="2">
    <source>
        <dbReference type="Proteomes" id="UP000624325"/>
    </source>
</evidence>
<dbReference type="SUPFAM" id="SSF81606">
    <property type="entry name" value="PP2C-like"/>
    <property type="match status" value="1"/>
</dbReference>
<dbReference type="RefSeq" id="WP_203704650.1">
    <property type="nucleotide sequence ID" value="NZ_BAAALU010000009.1"/>
</dbReference>
<organism evidence="1 2">
    <name type="scientific">Asanoa iriomotensis</name>
    <dbReference type="NCBI Taxonomy" id="234613"/>
    <lineage>
        <taxon>Bacteria</taxon>
        <taxon>Bacillati</taxon>
        <taxon>Actinomycetota</taxon>
        <taxon>Actinomycetes</taxon>
        <taxon>Micromonosporales</taxon>
        <taxon>Micromonosporaceae</taxon>
        <taxon>Asanoa</taxon>
    </lineage>
</organism>
<accession>A0ABQ4C626</accession>
<dbReference type="Gene3D" id="3.60.40.10">
    <property type="entry name" value="PPM-type phosphatase domain"/>
    <property type="match status" value="1"/>
</dbReference>
<evidence type="ECO:0000313" key="1">
    <source>
        <dbReference type="EMBL" id="GIF58228.1"/>
    </source>
</evidence>
<dbReference type="Proteomes" id="UP000624325">
    <property type="component" value="Unassembled WGS sequence"/>
</dbReference>
<keyword evidence="2" id="KW-1185">Reference proteome</keyword>